<sequence>MPSLALTIHSYLPPLPPRLMRKGLCMISTKTGNELQHNEAQSESNGHSTNETNDANLSQMRNQNELGGTLSQSVLVLLETGSVKWISPDIISYNIVLIGLCSCRKIPDVVQYLSDAGRHFVKLQLGLAFFFMQTWCKKGVYDDLQLALSVVVITLSKVSFSLHYSSKACIWLSIFPHYLSKNRIEENPSQRWSKEFLRSARCLVAFILNLNFYDFFVGLQMLGVSRGQEFSQCLLPLMKIQ</sequence>
<dbReference type="Proteomes" id="UP001151760">
    <property type="component" value="Unassembled WGS sequence"/>
</dbReference>
<reference evidence="2" key="1">
    <citation type="journal article" date="2022" name="Int. J. Mol. Sci.">
        <title>Draft Genome of Tanacetum Coccineum: Genomic Comparison of Closely Related Tanacetum-Family Plants.</title>
        <authorList>
            <person name="Yamashiro T."/>
            <person name="Shiraishi A."/>
            <person name="Nakayama K."/>
            <person name="Satake H."/>
        </authorList>
    </citation>
    <scope>NUCLEOTIDE SEQUENCE</scope>
</reference>
<evidence type="ECO:0000313" key="3">
    <source>
        <dbReference type="Proteomes" id="UP001151760"/>
    </source>
</evidence>
<evidence type="ECO:0000256" key="1">
    <source>
        <dbReference type="SAM" id="MobiDB-lite"/>
    </source>
</evidence>
<proteinExistence type="predicted"/>
<dbReference type="EMBL" id="BQNB010016547">
    <property type="protein sequence ID" value="GJT52986.1"/>
    <property type="molecule type" value="Genomic_DNA"/>
</dbReference>
<keyword evidence="3" id="KW-1185">Reference proteome</keyword>
<reference evidence="2" key="2">
    <citation type="submission" date="2022-01" db="EMBL/GenBank/DDBJ databases">
        <authorList>
            <person name="Yamashiro T."/>
            <person name="Shiraishi A."/>
            <person name="Satake H."/>
            <person name="Nakayama K."/>
        </authorList>
    </citation>
    <scope>NUCLEOTIDE SEQUENCE</scope>
</reference>
<accession>A0ABQ5EPU8</accession>
<evidence type="ECO:0000313" key="2">
    <source>
        <dbReference type="EMBL" id="GJT52986.1"/>
    </source>
</evidence>
<comment type="caution">
    <text evidence="2">The sequence shown here is derived from an EMBL/GenBank/DDBJ whole genome shotgun (WGS) entry which is preliminary data.</text>
</comment>
<organism evidence="2 3">
    <name type="scientific">Tanacetum coccineum</name>
    <dbReference type="NCBI Taxonomy" id="301880"/>
    <lineage>
        <taxon>Eukaryota</taxon>
        <taxon>Viridiplantae</taxon>
        <taxon>Streptophyta</taxon>
        <taxon>Embryophyta</taxon>
        <taxon>Tracheophyta</taxon>
        <taxon>Spermatophyta</taxon>
        <taxon>Magnoliopsida</taxon>
        <taxon>eudicotyledons</taxon>
        <taxon>Gunneridae</taxon>
        <taxon>Pentapetalae</taxon>
        <taxon>asterids</taxon>
        <taxon>campanulids</taxon>
        <taxon>Asterales</taxon>
        <taxon>Asteraceae</taxon>
        <taxon>Asteroideae</taxon>
        <taxon>Anthemideae</taxon>
        <taxon>Anthemidinae</taxon>
        <taxon>Tanacetum</taxon>
    </lineage>
</organism>
<name>A0ABQ5EPU8_9ASTR</name>
<feature type="region of interest" description="Disordered" evidence="1">
    <location>
        <begin position="35"/>
        <end position="54"/>
    </location>
</feature>
<gene>
    <name evidence="2" type="ORF">Tco_0988040</name>
</gene>
<protein>
    <submittedName>
        <fullName evidence="2">Uncharacterized protein</fullName>
    </submittedName>
</protein>